<dbReference type="OrthoDB" id="8480735at2"/>
<evidence type="ECO:0000313" key="1">
    <source>
        <dbReference type="EMBL" id="AVO46163.1"/>
    </source>
</evidence>
<dbReference type="EMBL" id="CP027668">
    <property type="protein sequence ID" value="AVO46163.1"/>
    <property type="molecule type" value="Genomic_DNA"/>
</dbReference>
<organism evidence="1 2">
    <name type="scientific">Phreatobacter cathodiphilus</name>
    <dbReference type="NCBI Taxonomy" id="1868589"/>
    <lineage>
        <taxon>Bacteria</taxon>
        <taxon>Pseudomonadati</taxon>
        <taxon>Pseudomonadota</taxon>
        <taxon>Alphaproteobacteria</taxon>
        <taxon>Hyphomicrobiales</taxon>
        <taxon>Phreatobacteraceae</taxon>
        <taxon>Phreatobacter</taxon>
    </lineage>
</organism>
<accession>A0A2S0NE24</accession>
<keyword evidence="2" id="KW-1185">Reference proteome</keyword>
<dbReference type="AlphaFoldDB" id="A0A2S0NE24"/>
<dbReference type="Proteomes" id="UP000237889">
    <property type="component" value="Chromosome"/>
</dbReference>
<sequence length="74" mass="8224">MAQEPVIYARLQGDVLEVVTDRLTLRSETGTLVAIEDHVRQLFACVAEIRVMTLDEAPWSLAQHVIAPPLQRAA</sequence>
<protein>
    <submittedName>
        <fullName evidence="1">Uncharacterized protein</fullName>
    </submittedName>
</protein>
<dbReference type="RefSeq" id="WP_106749504.1">
    <property type="nucleotide sequence ID" value="NZ_CP027668.1"/>
</dbReference>
<name>A0A2S0NE24_9HYPH</name>
<dbReference type="KEGG" id="phr:C6569_14420"/>
<evidence type="ECO:0000313" key="2">
    <source>
        <dbReference type="Proteomes" id="UP000237889"/>
    </source>
</evidence>
<gene>
    <name evidence="1" type="ORF">C6569_14420</name>
</gene>
<proteinExistence type="predicted"/>
<reference evidence="1 2" key="1">
    <citation type="submission" date="2018-03" db="EMBL/GenBank/DDBJ databases">
        <title>Genome sequencing of Phreatobacter sp.</title>
        <authorList>
            <person name="Kim S.-J."/>
            <person name="Heo J."/>
            <person name="Kwon S.-W."/>
        </authorList>
    </citation>
    <scope>NUCLEOTIDE SEQUENCE [LARGE SCALE GENOMIC DNA]</scope>
    <source>
        <strain evidence="1 2">S-12</strain>
    </source>
</reference>